<evidence type="ECO:0000313" key="2">
    <source>
        <dbReference type="EMBL" id="KAL0067699.1"/>
    </source>
</evidence>
<organism evidence="2 3">
    <name type="scientific">Marasmius tenuissimus</name>
    <dbReference type="NCBI Taxonomy" id="585030"/>
    <lineage>
        <taxon>Eukaryota</taxon>
        <taxon>Fungi</taxon>
        <taxon>Dikarya</taxon>
        <taxon>Basidiomycota</taxon>
        <taxon>Agaricomycotina</taxon>
        <taxon>Agaricomycetes</taxon>
        <taxon>Agaricomycetidae</taxon>
        <taxon>Agaricales</taxon>
        <taxon>Marasmiineae</taxon>
        <taxon>Marasmiaceae</taxon>
        <taxon>Marasmius</taxon>
    </lineage>
</organism>
<keyword evidence="1" id="KW-1133">Transmembrane helix</keyword>
<gene>
    <name evidence="2" type="ORF">AAF712_005139</name>
</gene>
<proteinExistence type="predicted"/>
<keyword evidence="3" id="KW-1185">Reference proteome</keyword>
<protein>
    <submittedName>
        <fullName evidence="2">Uncharacterized protein</fullName>
    </submittedName>
</protein>
<dbReference type="Proteomes" id="UP001437256">
    <property type="component" value="Unassembled WGS sequence"/>
</dbReference>
<feature type="transmembrane region" description="Helical" evidence="1">
    <location>
        <begin position="79"/>
        <end position="101"/>
    </location>
</feature>
<dbReference type="EMBL" id="JBBXMP010000023">
    <property type="protein sequence ID" value="KAL0067699.1"/>
    <property type="molecule type" value="Genomic_DNA"/>
</dbReference>
<sequence length="165" mass="18067">MYCLLSPLSPSIYQRLHYPLPQPVRQKLDQWEMNGIAAFWLEDFVALVRPSGIKALHPSVLSSESSPSRNSHKKLPTRIITITMKFLAVLTVFALAGIAAAEPIERRACAPTGCVCNGIRGQFCGNQAVNPACTNGHVFECSNTDSHACDYGIRDSCQKCGKLQC</sequence>
<name>A0ABR3A2W9_9AGAR</name>
<comment type="caution">
    <text evidence="2">The sequence shown here is derived from an EMBL/GenBank/DDBJ whole genome shotgun (WGS) entry which is preliminary data.</text>
</comment>
<keyword evidence="1" id="KW-0472">Membrane</keyword>
<evidence type="ECO:0000313" key="3">
    <source>
        <dbReference type="Proteomes" id="UP001437256"/>
    </source>
</evidence>
<evidence type="ECO:0000256" key="1">
    <source>
        <dbReference type="SAM" id="Phobius"/>
    </source>
</evidence>
<reference evidence="2 3" key="1">
    <citation type="submission" date="2024-05" db="EMBL/GenBank/DDBJ databases">
        <title>A draft genome resource for the thread blight pathogen Marasmius tenuissimus strain MS-2.</title>
        <authorList>
            <person name="Yulfo-Soto G.E."/>
            <person name="Baruah I.K."/>
            <person name="Amoako-Attah I."/>
            <person name="Bukari Y."/>
            <person name="Meinhardt L.W."/>
            <person name="Bailey B.A."/>
            <person name="Cohen S.P."/>
        </authorList>
    </citation>
    <scope>NUCLEOTIDE SEQUENCE [LARGE SCALE GENOMIC DNA]</scope>
    <source>
        <strain evidence="2 3">MS-2</strain>
    </source>
</reference>
<keyword evidence="1" id="KW-0812">Transmembrane</keyword>
<accession>A0ABR3A2W9</accession>